<accession>A0AAW9CLR7</accession>
<dbReference type="AlphaFoldDB" id="A0AAW9CLR7"/>
<comment type="caution">
    <text evidence="2">The sequence shown here is derived from an EMBL/GenBank/DDBJ whole genome shotgun (WGS) entry which is preliminary data.</text>
</comment>
<protein>
    <submittedName>
        <fullName evidence="2">Phosphopantetheine attachment site family protein</fullName>
    </submittedName>
</protein>
<dbReference type="Pfam" id="PF00550">
    <property type="entry name" value="PP-binding"/>
    <property type="match status" value="1"/>
</dbReference>
<dbReference type="KEGG" id="btha:DR62_4124"/>
<evidence type="ECO:0000313" key="2">
    <source>
        <dbReference type="EMBL" id="MDW9251112.1"/>
    </source>
</evidence>
<evidence type="ECO:0000259" key="1">
    <source>
        <dbReference type="Pfam" id="PF00550"/>
    </source>
</evidence>
<organism evidence="2 3">
    <name type="scientific">Burkholderia thailandensis</name>
    <dbReference type="NCBI Taxonomy" id="57975"/>
    <lineage>
        <taxon>Bacteria</taxon>
        <taxon>Pseudomonadati</taxon>
        <taxon>Pseudomonadota</taxon>
        <taxon>Betaproteobacteria</taxon>
        <taxon>Burkholderiales</taxon>
        <taxon>Burkholderiaceae</taxon>
        <taxon>Burkholderia</taxon>
        <taxon>pseudomallei group</taxon>
    </lineage>
</organism>
<evidence type="ECO:0000313" key="3">
    <source>
        <dbReference type="Proteomes" id="UP001272137"/>
    </source>
</evidence>
<dbReference type="RefSeq" id="WP_009897641.1">
    <property type="nucleotide sequence ID" value="NZ_CM125683.1"/>
</dbReference>
<dbReference type="GeneID" id="45119113"/>
<gene>
    <name evidence="2" type="ORF">C7S16_4640</name>
</gene>
<dbReference type="Gene3D" id="1.10.1200.10">
    <property type="entry name" value="ACP-like"/>
    <property type="match status" value="1"/>
</dbReference>
<dbReference type="InterPro" id="IPR036736">
    <property type="entry name" value="ACP-like_sf"/>
</dbReference>
<sequence>MDECDSMPDIQRWCADYVADALGIDARDVNPDARIVDLGLGSLLACGMRCELNRLLPDTASFDWGDPGWTLRTLARALSAYAHA</sequence>
<dbReference type="EMBL" id="QXCT01000001">
    <property type="protein sequence ID" value="MDW9251112.1"/>
    <property type="molecule type" value="Genomic_DNA"/>
</dbReference>
<feature type="domain" description="Carrier" evidence="1">
    <location>
        <begin position="16"/>
        <end position="54"/>
    </location>
</feature>
<dbReference type="InterPro" id="IPR009081">
    <property type="entry name" value="PP-bd_ACP"/>
</dbReference>
<name>A0AAW9CLR7_BURTH</name>
<reference evidence="2" key="1">
    <citation type="submission" date="2018-08" db="EMBL/GenBank/DDBJ databases">
        <title>Identification of Burkholderia cepacia strains that express a Burkholderia pseudomallei-like capsular polysaccharide.</title>
        <authorList>
            <person name="Burtnick M.N."/>
            <person name="Vongsouvath M."/>
            <person name="Newton P."/>
            <person name="Wuthiekanun V."/>
            <person name="Limmathurotsakul D."/>
            <person name="Brett P.J."/>
            <person name="Chantratita N."/>
            <person name="Dance D.A."/>
        </authorList>
    </citation>
    <scope>NUCLEOTIDE SEQUENCE</scope>
    <source>
        <strain evidence="2">SBXCC001</strain>
    </source>
</reference>
<proteinExistence type="predicted"/>
<dbReference type="SUPFAM" id="SSF47336">
    <property type="entry name" value="ACP-like"/>
    <property type="match status" value="1"/>
</dbReference>
<dbReference type="Proteomes" id="UP001272137">
    <property type="component" value="Unassembled WGS sequence"/>
</dbReference>